<organism evidence="1 2">
    <name type="scientific">Methanolobus tindarius DSM 2278</name>
    <dbReference type="NCBI Taxonomy" id="1090322"/>
    <lineage>
        <taxon>Archaea</taxon>
        <taxon>Methanobacteriati</taxon>
        <taxon>Methanobacteriota</taxon>
        <taxon>Stenosarchaea group</taxon>
        <taxon>Methanomicrobia</taxon>
        <taxon>Methanosarcinales</taxon>
        <taxon>Methanosarcinaceae</taxon>
        <taxon>Methanolobus</taxon>
    </lineage>
</organism>
<evidence type="ECO:0000313" key="1">
    <source>
        <dbReference type="EMBL" id="ETA69289.1"/>
    </source>
</evidence>
<proteinExistence type="predicted"/>
<accession>W9DRB4</accession>
<reference evidence="1 2" key="1">
    <citation type="submission" date="2013-08" db="EMBL/GenBank/DDBJ databases">
        <authorList>
            <consortium name="DOE Joint Genome Institute"/>
            <person name="Eisen J."/>
            <person name="Huntemann M."/>
            <person name="Han J."/>
            <person name="Chen A."/>
            <person name="Kyrpides N."/>
            <person name="Mavromatis K."/>
            <person name="Markowitz V."/>
            <person name="Palaniappan K."/>
            <person name="Ivanova N."/>
            <person name="Schaumberg A."/>
            <person name="Pati A."/>
            <person name="Liolios K."/>
            <person name="Nordberg H.P."/>
            <person name="Cantor M.N."/>
            <person name="Hua S.X."/>
            <person name="Woyke T."/>
        </authorList>
    </citation>
    <scope>NUCLEOTIDE SEQUENCE [LARGE SCALE GENOMIC DNA]</scope>
    <source>
        <strain evidence="1 2">DSM 2278</strain>
    </source>
</reference>
<protein>
    <submittedName>
        <fullName evidence="1">Uncharacterized protein</fullName>
    </submittedName>
</protein>
<name>W9DRB4_METTI</name>
<gene>
    <name evidence="1" type="ORF">MettiDRAFT_2785</name>
</gene>
<comment type="caution">
    <text evidence="1">The sequence shown here is derived from an EMBL/GenBank/DDBJ whole genome shotgun (WGS) entry which is preliminary data.</text>
</comment>
<dbReference type="RefSeq" id="WP_023846421.1">
    <property type="nucleotide sequence ID" value="NZ_AZAJ01000001.1"/>
</dbReference>
<dbReference type="AlphaFoldDB" id="W9DRB4"/>
<sequence length="77" mass="8978">MAVKKQVEKYAVLHYRNGTTRINVYFTDGTWDSYKDLEPARAMLIIDMLRNEKPVYWTEGPDILWTGREPIGEEEGA</sequence>
<evidence type="ECO:0000313" key="2">
    <source>
        <dbReference type="Proteomes" id="UP000019483"/>
    </source>
</evidence>
<dbReference type="EMBL" id="AZAJ01000001">
    <property type="protein sequence ID" value="ETA69289.1"/>
    <property type="molecule type" value="Genomic_DNA"/>
</dbReference>
<dbReference type="Proteomes" id="UP000019483">
    <property type="component" value="Unassembled WGS sequence"/>
</dbReference>
<keyword evidence="2" id="KW-1185">Reference proteome</keyword>